<gene>
    <name evidence="1" type="ORF">L9F63_021390</name>
</gene>
<reference evidence="1" key="1">
    <citation type="journal article" date="2023" name="IScience">
        <title>Live-bearing cockroach genome reveals convergent evolutionary mechanisms linked to viviparity in insects and beyond.</title>
        <authorList>
            <person name="Fouks B."/>
            <person name="Harrison M.C."/>
            <person name="Mikhailova A.A."/>
            <person name="Marchal E."/>
            <person name="English S."/>
            <person name="Carruthers M."/>
            <person name="Jennings E.C."/>
            <person name="Chiamaka E.L."/>
            <person name="Frigard R.A."/>
            <person name="Pippel M."/>
            <person name="Attardo G.M."/>
            <person name="Benoit J.B."/>
            <person name="Bornberg-Bauer E."/>
            <person name="Tobe S.S."/>
        </authorList>
    </citation>
    <scope>NUCLEOTIDE SEQUENCE</scope>
    <source>
        <strain evidence="1">Stay&amp;Tobe</strain>
    </source>
</reference>
<organism evidence="1 2">
    <name type="scientific">Diploptera punctata</name>
    <name type="common">Pacific beetle cockroach</name>
    <dbReference type="NCBI Taxonomy" id="6984"/>
    <lineage>
        <taxon>Eukaryota</taxon>
        <taxon>Metazoa</taxon>
        <taxon>Ecdysozoa</taxon>
        <taxon>Arthropoda</taxon>
        <taxon>Hexapoda</taxon>
        <taxon>Insecta</taxon>
        <taxon>Pterygota</taxon>
        <taxon>Neoptera</taxon>
        <taxon>Polyneoptera</taxon>
        <taxon>Dictyoptera</taxon>
        <taxon>Blattodea</taxon>
        <taxon>Blaberoidea</taxon>
        <taxon>Blaberidae</taxon>
        <taxon>Diplopterinae</taxon>
        <taxon>Diploptera</taxon>
    </lineage>
</organism>
<comment type="caution">
    <text evidence="1">The sequence shown here is derived from an EMBL/GenBank/DDBJ whole genome shotgun (WGS) entry which is preliminary data.</text>
</comment>
<dbReference type="AlphaFoldDB" id="A0AAD7ZPF4"/>
<name>A0AAD7ZPF4_DIPPU</name>
<evidence type="ECO:0000313" key="2">
    <source>
        <dbReference type="Proteomes" id="UP001233999"/>
    </source>
</evidence>
<proteinExistence type="predicted"/>
<evidence type="ECO:0000313" key="1">
    <source>
        <dbReference type="EMBL" id="KAJ9584268.1"/>
    </source>
</evidence>
<accession>A0AAD7ZPF4</accession>
<keyword evidence="2" id="KW-1185">Reference proteome</keyword>
<sequence>ISVGEPNPSVPPHRSAFCLSLSGSGTDVVNWRFHLSWNLEVQVRLPLVQDVRP</sequence>
<protein>
    <submittedName>
        <fullName evidence="1">Uncharacterized protein</fullName>
    </submittedName>
</protein>
<dbReference type="EMBL" id="JASPKZ010007434">
    <property type="protein sequence ID" value="KAJ9584268.1"/>
    <property type="molecule type" value="Genomic_DNA"/>
</dbReference>
<reference evidence="1" key="2">
    <citation type="submission" date="2023-05" db="EMBL/GenBank/DDBJ databases">
        <authorList>
            <person name="Fouks B."/>
        </authorList>
    </citation>
    <scope>NUCLEOTIDE SEQUENCE</scope>
    <source>
        <strain evidence="1">Stay&amp;Tobe</strain>
        <tissue evidence="1">Testes</tissue>
    </source>
</reference>
<feature type="non-terminal residue" evidence="1">
    <location>
        <position position="1"/>
    </location>
</feature>
<feature type="non-terminal residue" evidence="1">
    <location>
        <position position="53"/>
    </location>
</feature>
<dbReference type="Proteomes" id="UP001233999">
    <property type="component" value="Unassembled WGS sequence"/>
</dbReference>